<dbReference type="Proteomes" id="UP001202328">
    <property type="component" value="Unassembled WGS sequence"/>
</dbReference>
<gene>
    <name evidence="6" type="ORF">MKW98_016749</name>
</gene>
<evidence type="ECO:0000313" key="6">
    <source>
        <dbReference type="EMBL" id="KAI3960025.1"/>
    </source>
</evidence>
<dbReference type="GO" id="GO:0043565">
    <property type="term" value="F:sequence-specific DNA binding"/>
    <property type="evidence" value="ECO:0007669"/>
    <property type="project" value="InterPro"/>
</dbReference>
<keyword evidence="4" id="KW-0175">Coiled coil</keyword>
<sequence length="67" mass="7601">TKLKKTEVDCEVLKKCVERLNEENIRLKKELHELRSSKLGPAPPSSFYPHHMPKNATALTMCLVGIV</sequence>
<evidence type="ECO:0000313" key="7">
    <source>
        <dbReference type="Proteomes" id="UP001202328"/>
    </source>
</evidence>
<name>A0AAD4TJR2_9MAGN</name>
<accession>A0AAD4TJR2</accession>
<protein>
    <recommendedName>
        <fullName evidence="5">Leucine zipper homeobox-associated domain-containing protein</fullName>
    </recommendedName>
</protein>
<dbReference type="InterPro" id="IPR050762">
    <property type="entry name" value="HD-ZIP_Homeobox_LZ_Class_II"/>
</dbReference>
<keyword evidence="2" id="KW-0805">Transcription regulation</keyword>
<feature type="domain" description="Leucine zipper homeobox-associated" evidence="5">
    <location>
        <begin position="4"/>
        <end position="47"/>
    </location>
</feature>
<feature type="coiled-coil region" evidence="4">
    <location>
        <begin position="3"/>
        <end position="37"/>
    </location>
</feature>
<proteinExistence type="predicted"/>
<organism evidence="6 7">
    <name type="scientific">Papaver atlanticum</name>
    <dbReference type="NCBI Taxonomy" id="357466"/>
    <lineage>
        <taxon>Eukaryota</taxon>
        <taxon>Viridiplantae</taxon>
        <taxon>Streptophyta</taxon>
        <taxon>Embryophyta</taxon>
        <taxon>Tracheophyta</taxon>
        <taxon>Spermatophyta</taxon>
        <taxon>Magnoliopsida</taxon>
        <taxon>Ranunculales</taxon>
        <taxon>Papaveraceae</taxon>
        <taxon>Papaveroideae</taxon>
        <taxon>Papaver</taxon>
    </lineage>
</organism>
<keyword evidence="7" id="KW-1185">Reference proteome</keyword>
<evidence type="ECO:0000256" key="4">
    <source>
        <dbReference type="SAM" id="Coils"/>
    </source>
</evidence>
<evidence type="ECO:0000256" key="1">
    <source>
        <dbReference type="ARBA" id="ARBA00004123"/>
    </source>
</evidence>
<evidence type="ECO:0000256" key="2">
    <source>
        <dbReference type="ARBA" id="ARBA00023015"/>
    </source>
</evidence>
<dbReference type="PANTHER" id="PTHR45714">
    <property type="entry name" value="HOMEOBOX-LEUCINE ZIPPER PROTEIN HAT14"/>
    <property type="match status" value="1"/>
</dbReference>
<dbReference type="EMBL" id="JAJJMB010000948">
    <property type="protein sequence ID" value="KAI3960025.1"/>
    <property type="molecule type" value="Genomic_DNA"/>
</dbReference>
<evidence type="ECO:0000256" key="3">
    <source>
        <dbReference type="ARBA" id="ARBA00023163"/>
    </source>
</evidence>
<dbReference type="InterPro" id="IPR003106">
    <property type="entry name" value="Leu_zip_homeo"/>
</dbReference>
<dbReference type="GO" id="GO:0005634">
    <property type="term" value="C:nucleus"/>
    <property type="evidence" value="ECO:0007669"/>
    <property type="project" value="UniProtKB-SubCell"/>
</dbReference>
<comment type="subcellular location">
    <subcellularLocation>
        <location evidence="1">Nucleus</location>
    </subcellularLocation>
</comment>
<dbReference type="Pfam" id="PF02183">
    <property type="entry name" value="HALZ"/>
    <property type="match status" value="1"/>
</dbReference>
<evidence type="ECO:0000259" key="5">
    <source>
        <dbReference type="SMART" id="SM00340"/>
    </source>
</evidence>
<keyword evidence="3" id="KW-0804">Transcription</keyword>
<comment type="caution">
    <text evidence="6">The sequence shown here is derived from an EMBL/GenBank/DDBJ whole genome shotgun (WGS) entry which is preliminary data.</text>
</comment>
<dbReference type="GO" id="GO:0006355">
    <property type="term" value="P:regulation of DNA-templated transcription"/>
    <property type="evidence" value="ECO:0007669"/>
    <property type="project" value="InterPro"/>
</dbReference>
<dbReference type="SMART" id="SM00340">
    <property type="entry name" value="HALZ"/>
    <property type="match status" value="1"/>
</dbReference>
<dbReference type="AlphaFoldDB" id="A0AAD4TJR2"/>
<feature type="non-terminal residue" evidence="6">
    <location>
        <position position="1"/>
    </location>
</feature>
<reference evidence="6" key="1">
    <citation type="submission" date="2022-04" db="EMBL/GenBank/DDBJ databases">
        <title>A functionally conserved STORR gene fusion in Papaver species that diverged 16.8 million years ago.</title>
        <authorList>
            <person name="Catania T."/>
        </authorList>
    </citation>
    <scope>NUCLEOTIDE SEQUENCE</scope>
    <source>
        <strain evidence="6">S-188037</strain>
    </source>
</reference>
<dbReference type="PANTHER" id="PTHR45714:SF34">
    <property type="entry name" value="HOMEOBOX-LEUCINE ZIPPER PROTEIN HAT9"/>
    <property type="match status" value="1"/>
</dbReference>